<dbReference type="CDD" id="cd02209">
    <property type="entry name" value="cupin_XRE_C"/>
    <property type="match status" value="1"/>
</dbReference>
<evidence type="ECO:0000259" key="2">
    <source>
        <dbReference type="PROSITE" id="PS50943"/>
    </source>
</evidence>
<dbReference type="CDD" id="cd00093">
    <property type="entry name" value="HTH_XRE"/>
    <property type="match status" value="1"/>
</dbReference>
<dbReference type="SUPFAM" id="SSF51182">
    <property type="entry name" value="RmlC-like cupins"/>
    <property type="match status" value="1"/>
</dbReference>
<reference evidence="4" key="1">
    <citation type="journal article" date="2013" name="Diversity">
        <title>Genome Sequence of Dickeya solani, a New soft Rot Pathogen of Potato, Suggests its Emergence May Be Related to a Novel Combination of Non-Ribosomal Peptide/Polyketide Synthetase Clusters.</title>
        <authorList>
            <person name="Garlant L."/>
            <person name="Koskinen P."/>
            <person name="Rouhiainen L."/>
            <person name="Laine P."/>
            <person name="Paulin L."/>
            <person name="Auvinen P."/>
            <person name="Holm L."/>
            <person name="Pirhonen M."/>
        </authorList>
    </citation>
    <scope>NUCLEOTIDE SEQUENCE [LARGE SCALE GENOMIC DNA]</scope>
    <source>
        <strain evidence="4">D s0432-1</strain>
    </source>
</reference>
<dbReference type="PANTHER" id="PTHR46797:SF10">
    <property type="entry name" value="BLR1115 PROTEIN"/>
    <property type="match status" value="1"/>
</dbReference>
<dbReference type="InterPro" id="IPR014710">
    <property type="entry name" value="RmlC-like_jellyroll"/>
</dbReference>
<dbReference type="InterPro" id="IPR011051">
    <property type="entry name" value="RmlC_Cupin_sf"/>
</dbReference>
<name>A0AAV3KFT1_9GAMM</name>
<dbReference type="InterPro" id="IPR001387">
    <property type="entry name" value="Cro/C1-type_HTH"/>
</dbReference>
<evidence type="ECO:0000313" key="3">
    <source>
        <dbReference type="EMBL" id="ERO59424.1"/>
    </source>
</evidence>
<dbReference type="GO" id="GO:0003677">
    <property type="term" value="F:DNA binding"/>
    <property type="evidence" value="ECO:0007669"/>
    <property type="project" value="UniProtKB-KW"/>
</dbReference>
<dbReference type="EMBL" id="AMWE01000001">
    <property type="protein sequence ID" value="ERO59424.1"/>
    <property type="molecule type" value="Genomic_DNA"/>
</dbReference>
<dbReference type="GO" id="GO:0003700">
    <property type="term" value="F:DNA-binding transcription factor activity"/>
    <property type="evidence" value="ECO:0007669"/>
    <property type="project" value="TreeGrafter"/>
</dbReference>
<proteinExistence type="predicted"/>
<evidence type="ECO:0000256" key="1">
    <source>
        <dbReference type="ARBA" id="ARBA00023125"/>
    </source>
</evidence>
<keyword evidence="1" id="KW-0238">DNA-binding</keyword>
<sequence length="201" mass="22138">MEPSISETERLSENDRLSETDRRLAGRLAALRRERGWSLDELAQNSGISRATLSRLERMESSPTAALLGRLCAVYGCTMSCLLAEVETQLPQKLSAAQQPVWIDPETGFVRRTVSPPSAGFRAEMIHGELPAGARIEYTAPPLVGLEHHLYVLDGQLVMTLEGVTHTLVPQDSLRYRLYGASGFHNPGPDPVRYLIAICTP</sequence>
<dbReference type="GeneID" id="43519123"/>
<gene>
    <name evidence="3" type="ORF">A544_0395</name>
</gene>
<dbReference type="RefSeq" id="WP_022631907.1">
    <property type="nucleotide sequence ID" value="NZ_AMWE01000001.1"/>
</dbReference>
<dbReference type="InterPro" id="IPR050807">
    <property type="entry name" value="TransReg_Diox_bact_type"/>
</dbReference>
<evidence type="ECO:0000313" key="4">
    <source>
        <dbReference type="Proteomes" id="UP000017142"/>
    </source>
</evidence>
<dbReference type="SMART" id="SM00530">
    <property type="entry name" value="HTH_XRE"/>
    <property type="match status" value="1"/>
</dbReference>
<comment type="caution">
    <text evidence="3">The sequence shown here is derived from an EMBL/GenBank/DDBJ whole genome shotgun (WGS) entry which is preliminary data.</text>
</comment>
<dbReference type="GO" id="GO:0005829">
    <property type="term" value="C:cytosol"/>
    <property type="evidence" value="ECO:0007669"/>
    <property type="project" value="TreeGrafter"/>
</dbReference>
<feature type="domain" description="HTH cro/C1-type" evidence="2">
    <location>
        <begin position="28"/>
        <end position="82"/>
    </location>
</feature>
<dbReference type="PANTHER" id="PTHR46797">
    <property type="entry name" value="HTH-TYPE TRANSCRIPTIONAL REGULATOR"/>
    <property type="match status" value="1"/>
</dbReference>
<dbReference type="Proteomes" id="UP000017142">
    <property type="component" value="Unassembled WGS sequence"/>
</dbReference>
<dbReference type="SUPFAM" id="SSF47413">
    <property type="entry name" value="lambda repressor-like DNA-binding domains"/>
    <property type="match status" value="1"/>
</dbReference>
<dbReference type="AlphaFoldDB" id="A0AAV3KFT1"/>
<dbReference type="InterPro" id="IPR010982">
    <property type="entry name" value="Lambda_DNA-bd_dom_sf"/>
</dbReference>
<protein>
    <submittedName>
        <fullName evidence="3">YdcN</fullName>
    </submittedName>
</protein>
<dbReference type="Pfam" id="PF01381">
    <property type="entry name" value="HTH_3"/>
    <property type="match status" value="1"/>
</dbReference>
<accession>A0AAV3KFT1</accession>
<dbReference type="PROSITE" id="PS50943">
    <property type="entry name" value="HTH_CROC1"/>
    <property type="match status" value="1"/>
</dbReference>
<dbReference type="Gene3D" id="1.10.260.40">
    <property type="entry name" value="lambda repressor-like DNA-binding domains"/>
    <property type="match status" value="1"/>
</dbReference>
<dbReference type="Gene3D" id="2.60.120.10">
    <property type="entry name" value="Jelly Rolls"/>
    <property type="match status" value="1"/>
</dbReference>
<organism evidence="3 4">
    <name type="scientific">Dickeya solani D s0432-1</name>
    <dbReference type="NCBI Taxonomy" id="1231725"/>
    <lineage>
        <taxon>Bacteria</taxon>
        <taxon>Pseudomonadati</taxon>
        <taxon>Pseudomonadota</taxon>
        <taxon>Gammaproteobacteria</taxon>
        <taxon>Enterobacterales</taxon>
        <taxon>Pectobacteriaceae</taxon>
        <taxon>Dickeya</taxon>
    </lineage>
</organism>